<dbReference type="SUPFAM" id="SSF53756">
    <property type="entry name" value="UDP-Glycosyltransferase/glycogen phosphorylase"/>
    <property type="match status" value="1"/>
</dbReference>
<keyword evidence="2" id="KW-0808">Transferase</keyword>
<name>A0ABV2DCP3_9HYPH</name>
<gene>
    <name evidence="2" type="ORF">ABVQ20_12580</name>
</gene>
<dbReference type="InterPro" id="IPR001296">
    <property type="entry name" value="Glyco_trans_1"/>
</dbReference>
<protein>
    <submittedName>
        <fullName evidence="2">Glycosyltransferase</fullName>
        <ecNumber evidence="2">2.4.-.-</ecNumber>
    </submittedName>
</protein>
<accession>A0ABV2DCP3</accession>
<sequence>MLVMRLPDAILFYTNEEMTEYRCIQRTRSQSVFALDNGIETDDIVRLRKPYRSEHRTRDLFFIGRLTPKAGLSLLFEALAQPDCAGVSLDIVGSGETELHLRSLAESLGLSDRVRWHGSTTDEMRIAAIANQCRLFVYPGSVGLSLVHALSYGLPAILHENRREHMPEYAAFKTGVNGLNFPSNEASGLSQVISRALGDSERLNRMSAAAVLTTTNAFNSAVMAERFCAMVEALTRDDVKGR</sequence>
<keyword evidence="2" id="KW-0328">Glycosyltransferase</keyword>
<dbReference type="GO" id="GO:0016757">
    <property type="term" value="F:glycosyltransferase activity"/>
    <property type="evidence" value="ECO:0007669"/>
    <property type="project" value="UniProtKB-KW"/>
</dbReference>
<dbReference type="EMBL" id="JBEWSZ010000001">
    <property type="protein sequence ID" value="MET2827811.1"/>
    <property type="molecule type" value="Genomic_DNA"/>
</dbReference>
<comment type="caution">
    <text evidence="2">The sequence shown here is derived from an EMBL/GenBank/DDBJ whole genome shotgun (WGS) entry which is preliminary data.</text>
</comment>
<dbReference type="Proteomes" id="UP001548832">
    <property type="component" value="Unassembled WGS sequence"/>
</dbReference>
<evidence type="ECO:0000313" key="3">
    <source>
        <dbReference type="Proteomes" id="UP001548832"/>
    </source>
</evidence>
<dbReference type="PANTHER" id="PTHR12526">
    <property type="entry name" value="GLYCOSYLTRANSFERASE"/>
    <property type="match status" value="1"/>
</dbReference>
<dbReference type="CDD" id="cd03801">
    <property type="entry name" value="GT4_PimA-like"/>
    <property type="match status" value="1"/>
</dbReference>
<evidence type="ECO:0000259" key="1">
    <source>
        <dbReference type="Pfam" id="PF00534"/>
    </source>
</evidence>
<evidence type="ECO:0000313" key="2">
    <source>
        <dbReference type="EMBL" id="MET2827811.1"/>
    </source>
</evidence>
<reference evidence="2 3" key="1">
    <citation type="submission" date="2024-06" db="EMBL/GenBank/DDBJ databases">
        <authorList>
            <person name="Kim D.-U."/>
        </authorList>
    </citation>
    <scope>NUCLEOTIDE SEQUENCE [LARGE SCALE GENOMIC DNA]</scope>
    <source>
        <strain evidence="2 3">KACC15460</strain>
    </source>
</reference>
<organism evidence="2 3">
    <name type="scientific">Mesorhizobium shangrilense</name>
    <dbReference type="NCBI Taxonomy" id="460060"/>
    <lineage>
        <taxon>Bacteria</taxon>
        <taxon>Pseudomonadati</taxon>
        <taxon>Pseudomonadota</taxon>
        <taxon>Alphaproteobacteria</taxon>
        <taxon>Hyphomicrobiales</taxon>
        <taxon>Phyllobacteriaceae</taxon>
        <taxon>Mesorhizobium</taxon>
    </lineage>
</organism>
<keyword evidence="3" id="KW-1185">Reference proteome</keyword>
<dbReference type="RefSeq" id="WP_354459820.1">
    <property type="nucleotide sequence ID" value="NZ_JBEWSZ010000001.1"/>
</dbReference>
<dbReference type="EC" id="2.4.-.-" evidence="2"/>
<dbReference type="Pfam" id="PF00534">
    <property type="entry name" value="Glycos_transf_1"/>
    <property type="match status" value="1"/>
</dbReference>
<feature type="domain" description="Glycosyl transferase family 1" evidence="1">
    <location>
        <begin position="47"/>
        <end position="210"/>
    </location>
</feature>
<dbReference type="Gene3D" id="3.40.50.2000">
    <property type="entry name" value="Glycogen Phosphorylase B"/>
    <property type="match status" value="1"/>
</dbReference>
<proteinExistence type="predicted"/>